<dbReference type="Proteomes" id="UP000583752">
    <property type="component" value="Unassembled WGS sequence"/>
</dbReference>
<dbReference type="PANTHER" id="PTHR43737:SF1">
    <property type="entry name" value="DUF1501 DOMAIN-CONTAINING PROTEIN"/>
    <property type="match status" value="1"/>
</dbReference>
<protein>
    <submittedName>
        <fullName evidence="2">DUF1800 domain-containing protein</fullName>
    </submittedName>
</protein>
<gene>
    <name evidence="2" type="ORF">HHL21_18685</name>
</gene>
<evidence type="ECO:0000313" key="3">
    <source>
        <dbReference type="Proteomes" id="UP000583752"/>
    </source>
</evidence>
<sequence>MPDLQDDCIIDTDSKRGYTHEADWPLRSATTTALLPSVLLTACGGGGGDGPAAPGTPTPAPAPAPVTPPPAIVSPTPIQASRFLAQASMGTTREQIAKVQSLGYAGWLDEQFAMPSSGARWDWLIDGGYGVLANKNSEAGADACQWRKLLSAPDTLRQRVTLALSEILVAAIAGFVGSGWKAFSAAAYLDLLEENAFGNYRNLLQQISLSAPMGEFLTYRNNAKFNPATGAMPDENYAREIMQLFTIGLVQLNIDGTPKLTSGAPTETYTLDDITGLARVFTGWNYDLPAGANTDTPNFKRKPMVVTASRHESGAKNFIGTSIAAGTDGASSMTQALDAIFAHANVAPFISRQLIQRLVCSNPAPAYVARVAAVFNNDGAGAKGNLKAVIKAILLDDEARNAARLADPAFGKLREPILRFTAWGRAFKVTSPSNAWAIGNTSDPGTRLGQSPLRSSSVFNFFRPGYVPPNSAIGSAGMVAPEFQITNESTVVGYVNYMQNVISKRTGDVKGDYTALLALADTAQALLDELNLLLAAGQLSVSTVALIKGGIDSMPAGSDATRLNRIYAALVMVMAAPEFIVQK</sequence>
<reference evidence="2 3" key="1">
    <citation type="submission" date="2020-04" db="EMBL/GenBank/DDBJ databases">
        <title>Massilia sp. RP-1-19 isolated from soil.</title>
        <authorList>
            <person name="Dahal R.H."/>
        </authorList>
    </citation>
    <scope>NUCLEOTIDE SEQUENCE [LARGE SCALE GENOMIC DNA]</scope>
    <source>
        <strain evidence="2 3">RP-1-19</strain>
    </source>
</reference>
<keyword evidence="3" id="KW-1185">Reference proteome</keyword>
<feature type="region of interest" description="Disordered" evidence="1">
    <location>
        <begin position="45"/>
        <end position="65"/>
    </location>
</feature>
<accession>A0A848HSM1</accession>
<proteinExistence type="predicted"/>
<dbReference type="PANTHER" id="PTHR43737">
    <property type="entry name" value="BLL7424 PROTEIN"/>
    <property type="match status" value="1"/>
</dbReference>
<dbReference type="Pfam" id="PF08811">
    <property type="entry name" value="DUF1800"/>
    <property type="match status" value="1"/>
</dbReference>
<evidence type="ECO:0000256" key="1">
    <source>
        <dbReference type="SAM" id="MobiDB-lite"/>
    </source>
</evidence>
<dbReference type="InterPro" id="IPR014917">
    <property type="entry name" value="DUF1800"/>
</dbReference>
<comment type="caution">
    <text evidence="2">The sequence shown here is derived from an EMBL/GenBank/DDBJ whole genome shotgun (WGS) entry which is preliminary data.</text>
</comment>
<organism evidence="2 3">
    <name type="scientific">Massilia polaris</name>
    <dbReference type="NCBI Taxonomy" id="2728846"/>
    <lineage>
        <taxon>Bacteria</taxon>
        <taxon>Pseudomonadati</taxon>
        <taxon>Pseudomonadota</taxon>
        <taxon>Betaproteobacteria</taxon>
        <taxon>Burkholderiales</taxon>
        <taxon>Oxalobacteraceae</taxon>
        <taxon>Telluria group</taxon>
        <taxon>Massilia</taxon>
    </lineage>
</organism>
<feature type="compositionally biased region" description="Pro residues" evidence="1">
    <location>
        <begin position="54"/>
        <end position="65"/>
    </location>
</feature>
<dbReference type="EMBL" id="JABBGG010000012">
    <property type="protein sequence ID" value="NML63069.1"/>
    <property type="molecule type" value="Genomic_DNA"/>
</dbReference>
<dbReference type="AlphaFoldDB" id="A0A848HSM1"/>
<name>A0A848HSM1_9BURK</name>
<evidence type="ECO:0000313" key="2">
    <source>
        <dbReference type="EMBL" id="NML63069.1"/>
    </source>
</evidence>
<dbReference type="RefSeq" id="WP_169468652.1">
    <property type="nucleotide sequence ID" value="NZ_JABBGG010000012.1"/>
</dbReference>